<dbReference type="STRING" id="1002804.HBZC1_16470"/>
<proteinExistence type="predicted"/>
<dbReference type="KEGG" id="hbi:HBZC1_16470"/>
<feature type="region of interest" description="Disordered" evidence="1">
    <location>
        <begin position="1"/>
        <end position="21"/>
    </location>
</feature>
<name>F8KPB7_HELBC</name>
<dbReference type="Pfam" id="PF01856">
    <property type="entry name" value="HP_OMP"/>
    <property type="match status" value="1"/>
</dbReference>
<dbReference type="eggNOG" id="COG3170">
    <property type="taxonomic scope" value="Bacteria"/>
</dbReference>
<reference evidence="2 3" key="1">
    <citation type="journal article" date="2011" name="J. Bacteriol.">
        <title>Genome sequence of Helicobacter bizzozeronii strain CIII-1, an isolate from human gastric mucosa.</title>
        <authorList>
            <person name="Schott T."/>
            <person name="Rossi M."/>
            <person name="Hanninen M.L."/>
        </authorList>
    </citation>
    <scope>NUCLEOTIDE SEQUENCE [LARGE SCALE GENOMIC DNA]</scope>
    <source>
        <strain evidence="2 3">CIII-1</strain>
    </source>
</reference>
<dbReference type="EMBL" id="FR871757">
    <property type="protein sequence ID" value="CCB80633.1"/>
    <property type="molecule type" value="Genomic_DNA"/>
</dbReference>
<dbReference type="InterPro" id="IPR002718">
    <property type="entry name" value="OMP_Helicobacter"/>
</dbReference>
<dbReference type="Proteomes" id="UP000008387">
    <property type="component" value="Chromosome"/>
</dbReference>
<dbReference type="RefSeq" id="WP_013891024.1">
    <property type="nucleotide sequence ID" value="NC_015674.1"/>
</dbReference>
<accession>F8KPB7</accession>
<dbReference type="AlphaFoldDB" id="F8KPB7"/>
<evidence type="ECO:0000313" key="3">
    <source>
        <dbReference type="Proteomes" id="UP000008387"/>
    </source>
</evidence>
<gene>
    <name evidence="2" type="ordered locus">HBZC1_16470</name>
</gene>
<organism evidence="2 3">
    <name type="scientific">Helicobacter bizzozeronii (strain CIII-1)</name>
    <dbReference type="NCBI Taxonomy" id="1002804"/>
    <lineage>
        <taxon>Bacteria</taxon>
        <taxon>Pseudomonadati</taxon>
        <taxon>Campylobacterota</taxon>
        <taxon>Epsilonproteobacteria</taxon>
        <taxon>Campylobacterales</taxon>
        <taxon>Helicobacteraceae</taxon>
        <taxon>Helicobacter</taxon>
    </lineage>
</organism>
<protein>
    <submittedName>
        <fullName evidence="2">HopZ</fullName>
    </submittedName>
</protein>
<evidence type="ECO:0000313" key="2">
    <source>
        <dbReference type="EMBL" id="CCB80633.1"/>
    </source>
</evidence>
<keyword evidence="3" id="KW-1185">Reference proteome</keyword>
<dbReference type="HOGENOM" id="CLU_026212_5_0_7"/>
<sequence>MVAAQHSTAQHSTAQHSTAQHSTAQHSFKRSLLRATALGLFSLVSLSAEKNGAFIEGGFQYSNFERSNKTSGANALPFFNGFTGVATGSSGKFNGNLFGADIQFGYKQFFGQKKHWGLRYYGFFSGQGGDYPYEYQVFNNTTGTSSTKKSSQPSANLFYGVGIDALYNFYEKNNQAYGVFVGVMIGGSSWLEGGGKANGQCRYIGMNTSTGEFTNQCVSMNEAYANMASYVNTNKYASKALQASVSPTFVQFIFNIGFRANLTKHQGFEVGIRIPTIDDPYFKMKTLQQIQQIYGNVAKGAQGTMAFRRNIAVFANYVYNF</sequence>
<dbReference type="PRINTS" id="PR01776">
    <property type="entry name" value="HPOMPFAMILY"/>
</dbReference>
<evidence type="ECO:0000256" key="1">
    <source>
        <dbReference type="SAM" id="MobiDB-lite"/>
    </source>
</evidence>